<dbReference type="AlphaFoldDB" id="A0A9Q0SPK9"/>
<gene>
    <name evidence="14" type="ORF">OIU79_015479</name>
</gene>
<dbReference type="InterPro" id="IPR017441">
    <property type="entry name" value="Protein_kinase_ATP_BS"/>
</dbReference>
<dbReference type="CDD" id="cd00028">
    <property type="entry name" value="B_lectin"/>
    <property type="match status" value="1"/>
</dbReference>
<feature type="transmembrane region" description="Helical" evidence="11">
    <location>
        <begin position="527"/>
        <end position="550"/>
    </location>
</feature>
<dbReference type="PROSITE" id="PS00107">
    <property type="entry name" value="PROTEIN_KINASE_ATP"/>
    <property type="match status" value="1"/>
</dbReference>
<protein>
    <submittedName>
        <fullName evidence="14">G-TYPE LECTIN S-RECEPTOR-LIKE SERINE/THREONINE-PROTEIN KINASE SD2-5</fullName>
    </submittedName>
</protein>
<dbReference type="InterPro" id="IPR001480">
    <property type="entry name" value="Bulb-type_lectin_dom"/>
</dbReference>
<dbReference type="InterPro" id="IPR051343">
    <property type="entry name" value="G-type_lectin_kinases/EP1-like"/>
</dbReference>
<feature type="binding site" evidence="9">
    <location>
        <position position="626"/>
    </location>
    <ligand>
        <name>ATP</name>
        <dbReference type="ChEBI" id="CHEBI:30616"/>
    </ligand>
</feature>
<keyword evidence="4 9" id="KW-0547">Nucleotide-binding</keyword>
<dbReference type="PANTHER" id="PTHR47976:SF52">
    <property type="entry name" value="PROTEIN KINASE DOMAIN-CONTAINING PROTEIN"/>
    <property type="match status" value="1"/>
</dbReference>
<dbReference type="GO" id="GO:0004672">
    <property type="term" value="F:protein kinase activity"/>
    <property type="evidence" value="ECO:0007669"/>
    <property type="project" value="InterPro"/>
</dbReference>
<dbReference type="Pfam" id="PF00069">
    <property type="entry name" value="Pkinase"/>
    <property type="match status" value="1"/>
</dbReference>
<dbReference type="InterPro" id="IPR011009">
    <property type="entry name" value="Kinase-like_dom_sf"/>
</dbReference>
<dbReference type="InterPro" id="IPR008271">
    <property type="entry name" value="Ser/Thr_kinase_AS"/>
</dbReference>
<feature type="domain" description="Bulb-type lectin" evidence="13">
    <location>
        <begin position="107"/>
        <end position="237"/>
    </location>
</feature>
<keyword evidence="11" id="KW-0812">Transmembrane</keyword>
<evidence type="ECO:0000256" key="5">
    <source>
        <dbReference type="ARBA" id="ARBA00022777"/>
    </source>
</evidence>
<evidence type="ECO:0000256" key="6">
    <source>
        <dbReference type="ARBA" id="ARBA00022840"/>
    </source>
</evidence>
<keyword evidence="3" id="KW-0732">Signal</keyword>
<evidence type="ECO:0000256" key="1">
    <source>
        <dbReference type="ARBA" id="ARBA00022536"/>
    </source>
</evidence>
<feature type="transmembrane region" description="Helical" evidence="11">
    <location>
        <begin position="93"/>
        <end position="112"/>
    </location>
</feature>
<dbReference type="Gene3D" id="1.10.510.10">
    <property type="entry name" value="Transferase(Phosphotransferase) domain 1"/>
    <property type="match status" value="1"/>
</dbReference>
<dbReference type="SMART" id="SM00108">
    <property type="entry name" value="B_lectin"/>
    <property type="match status" value="1"/>
</dbReference>
<evidence type="ECO:0000256" key="11">
    <source>
        <dbReference type="SAM" id="Phobius"/>
    </source>
</evidence>
<keyword evidence="11" id="KW-1133">Transmembrane helix</keyword>
<dbReference type="EMBL" id="JAPFFK010000019">
    <property type="protein sequence ID" value="KAJ6685444.1"/>
    <property type="molecule type" value="Genomic_DNA"/>
</dbReference>
<evidence type="ECO:0000259" key="13">
    <source>
        <dbReference type="PROSITE" id="PS50927"/>
    </source>
</evidence>
<dbReference type="Gene3D" id="2.90.10.30">
    <property type="match status" value="1"/>
</dbReference>
<evidence type="ECO:0000313" key="15">
    <source>
        <dbReference type="Proteomes" id="UP001151532"/>
    </source>
</evidence>
<evidence type="ECO:0000313" key="14">
    <source>
        <dbReference type="EMBL" id="KAJ6685444.1"/>
    </source>
</evidence>
<dbReference type="GO" id="GO:0005524">
    <property type="term" value="F:ATP binding"/>
    <property type="evidence" value="ECO:0007669"/>
    <property type="project" value="UniProtKB-UniRule"/>
</dbReference>
<evidence type="ECO:0000256" key="4">
    <source>
        <dbReference type="ARBA" id="ARBA00022741"/>
    </source>
</evidence>
<dbReference type="InterPro" id="IPR000719">
    <property type="entry name" value="Prot_kinase_dom"/>
</dbReference>
<feature type="region of interest" description="Disordered" evidence="10">
    <location>
        <begin position="1"/>
        <end position="65"/>
    </location>
</feature>
<feature type="compositionally biased region" description="Basic and acidic residues" evidence="10">
    <location>
        <begin position="33"/>
        <end position="44"/>
    </location>
</feature>
<feature type="domain" description="Protein kinase" evidence="12">
    <location>
        <begin position="597"/>
        <end position="893"/>
    </location>
</feature>
<dbReference type="PROSITE" id="PS50011">
    <property type="entry name" value="PROTEIN_KINASE_DOM"/>
    <property type="match status" value="1"/>
</dbReference>
<keyword evidence="8" id="KW-0325">Glycoprotein</keyword>
<keyword evidence="5 14" id="KW-0418">Kinase</keyword>
<keyword evidence="6 9" id="KW-0067">ATP-binding</keyword>
<dbReference type="PANTHER" id="PTHR47976">
    <property type="entry name" value="G-TYPE LECTIN S-RECEPTOR-LIKE SERINE/THREONINE-PROTEIN KINASE SD2-5"/>
    <property type="match status" value="1"/>
</dbReference>
<dbReference type="SUPFAM" id="SSF56112">
    <property type="entry name" value="Protein kinase-like (PK-like)"/>
    <property type="match status" value="1"/>
</dbReference>
<dbReference type="Gene3D" id="3.30.200.20">
    <property type="entry name" value="Phosphorylase Kinase, domain 1"/>
    <property type="match status" value="1"/>
</dbReference>
<dbReference type="InterPro" id="IPR036426">
    <property type="entry name" value="Bulb-type_lectin_dom_sf"/>
</dbReference>
<organism evidence="14 15">
    <name type="scientific">Salix purpurea</name>
    <name type="common">Purple osier willow</name>
    <dbReference type="NCBI Taxonomy" id="77065"/>
    <lineage>
        <taxon>Eukaryota</taxon>
        <taxon>Viridiplantae</taxon>
        <taxon>Streptophyta</taxon>
        <taxon>Embryophyta</taxon>
        <taxon>Tracheophyta</taxon>
        <taxon>Spermatophyta</taxon>
        <taxon>Magnoliopsida</taxon>
        <taxon>eudicotyledons</taxon>
        <taxon>Gunneridae</taxon>
        <taxon>Pentapetalae</taxon>
        <taxon>rosids</taxon>
        <taxon>fabids</taxon>
        <taxon>Malpighiales</taxon>
        <taxon>Salicaceae</taxon>
        <taxon>Saliceae</taxon>
        <taxon>Salix</taxon>
    </lineage>
</organism>
<dbReference type="FunFam" id="1.10.510.10:FF:000589">
    <property type="entry name" value="Serine/threonine-protein kinase"/>
    <property type="match status" value="1"/>
</dbReference>
<name>A0A9Q0SPK9_SALPP</name>
<evidence type="ECO:0000256" key="10">
    <source>
        <dbReference type="SAM" id="MobiDB-lite"/>
    </source>
</evidence>
<accession>A0A9Q0SPK9</accession>
<evidence type="ECO:0000259" key="12">
    <source>
        <dbReference type="PROSITE" id="PS50011"/>
    </source>
</evidence>
<dbReference type="PROSITE" id="PS50927">
    <property type="entry name" value="BULB_LECTIN"/>
    <property type="match status" value="1"/>
</dbReference>
<dbReference type="OrthoDB" id="1530339at2759"/>
<evidence type="ECO:0000256" key="8">
    <source>
        <dbReference type="ARBA" id="ARBA00023180"/>
    </source>
</evidence>
<evidence type="ECO:0000256" key="3">
    <source>
        <dbReference type="ARBA" id="ARBA00022729"/>
    </source>
</evidence>
<dbReference type="PROSITE" id="PS00108">
    <property type="entry name" value="PROTEIN_KINASE_ST"/>
    <property type="match status" value="1"/>
</dbReference>
<dbReference type="FunFam" id="3.30.200.20:FF:000178">
    <property type="entry name" value="serine/threonine-protein kinase PBS1-like"/>
    <property type="match status" value="1"/>
</dbReference>
<proteinExistence type="predicted"/>
<comment type="caution">
    <text evidence="14">The sequence shown here is derived from an EMBL/GenBank/DDBJ whole genome shotgun (WGS) entry which is preliminary data.</text>
</comment>
<dbReference type="Pfam" id="PF01453">
    <property type="entry name" value="B_lectin"/>
    <property type="match status" value="1"/>
</dbReference>
<dbReference type="SUPFAM" id="SSF51110">
    <property type="entry name" value="alpha-D-mannose-specific plant lectins"/>
    <property type="match status" value="1"/>
</dbReference>
<keyword evidence="11" id="KW-0472">Membrane</keyword>
<evidence type="ECO:0000256" key="9">
    <source>
        <dbReference type="PROSITE-ProRule" id="PRU10141"/>
    </source>
</evidence>
<keyword evidence="1" id="KW-0245">EGF-like domain</keyword>
<dbReference type="Proteomes" id="UP001151532">
    <property type="component" value="Chromosome 2"/>
</dbReference>
<evidence type="ECO:0000256" key="2">
    <source>
        <dbReference type="ARBA" id="ARBA00022679"/>
    </source>
</evidence>
<keyword evidence="2" id="KW-0808">Transferase</keyword>
<evidence type="ECO:0000256" key="7">
    <source>
        <dbReference type="ARBA" id="ARBA00023157"/>
    </source>
</evidence>
<dbReference type="SMART" id="SM00220">
    <property type="entry name" value="S_TKc"/>
    <property type="match status" value="1"/>
</dbReference>
<sequence length="954" mass="104569">MKFFKSEHPQLMQSPSKRVPSPPSSQIRQHLVGVEREREREVNGEPRGWIGEGEKKWRNSGGPIPNPPNPLSSNGLLFSCLFIIQPIHHMGTLLLFLFTGSLFYVLVSGVTYTELIFPNFTASSFKFIDNAGAFLLSRNGTFKAAIFNPGVQKAYYYLCVMHAESGTVIWSANRDGPISSSGKMALTAIGITIAEQNGNDKWSTPPLRSSVNSLMLTEAGNLVLLDQFNHSLWESFHYPTDTIVMGQHLLVDAILSSAVSDDDLSTGDYKLIVSDSDVLLQWFGNTYWKLSMDARSNRNSNYINEYMEINGTGLFLFGRNGSAVVTQVSLPPSKFRIAQLDASGQFMISSFLGTVRKQEFVGPIDGCRIPFVCGRLGLCTGTTYKGPICSCPQGFLRGPQDSSGCVPSDGFSLPLACNSTKNDTRLNSSDVSYLTLGYGMVYFSVGFSEPIEYGMNLSVCQDVCTANCSCLGIYYQNSSGSCYVFENELGSVIASTTDDDDHLGYIKILGGNDSTSINGSTDQRQDLPVIALVLLPMTGIFIIVAFSLLWSRKRAFLKNNETKLGHANSISSGDLDAFYIPGLPQRFDYEDLEVATDNFKTKIGSGGFGVVYKGTLPDKSTVAVKKLATLGVQGKKEFCAEIAVIGNIHHVNLVKLRGFCAQRSQCLLVYEYMNRGSLDRTLFGTGPVLEWQERFEIALGTARGLAYLHSGCDRKIIHCDVKPENILLHDSFQAKISDFGLSKLVGPEQSSLFTTMRGTRGYLAPEWLTNSAISEKTDVYSFGMVLLELVSGRKNCSAQSHSMDASNSGCGQSSSSSWSGFVYFPLFALEMHEQGNYLELADPRLEGRVTSEEAERLVRVALCCVQEEPLLRPAMVSVVGMLEGGTPLGQPRIESLNFLRFYGRRFTEASMIGEGNEQSGTILYPEANTSATRTTNGSHACFSYISSQQISGPR</sequence>
<reference evidence="14" key="1">
    <citation type="submission" date="2022-11" db="EMBL/GenBank/DDBJ databases">
        <authorList>
            <person name="Hyden B.L."/>
            <person name="Feng K."/>
            <person name="Yates T."/>
            <person name="Jawdy S."/>
            <person name="Smart L.B."/>
            <person name="Muchero W."/>
        </authorList>
    </citation>
    <scope>NUCLEOTIDE SEQUENCE</scope>
    <source>
        <tissue evidence="14">Shoot tip</tissue>
    </source>
</reference>
<keyword evidence="15" id="KW-1185">Reference proteome</keyword>
<reference evidence="14" key="2">
    <citation type="journal article" date="2023" name="Int. J. Mol. Sci.">
        <title>De Novo Assembly and Annotation of 11 Diverse Shrub Willow (Salix) Genomes Reveals Novel Gene Organization in Sex-Linked Regions.</title>
        <authorList>
            <person name="Hyden B."/>
            <person name="Feng K."/>
            <person name="Yates T.B."/>
            <person name="Jawdy S."/>
            <person name="Cereghino C."/>
            <person name="Smart L.B."/>
            <person name="Muchero W."/>
        </authorList>
    </citation>
    <scope>NUCLEOTIDE SEQUENCE</scope>
    <source>
        <tissue evidence="14">Shoot tip</tissue>
    </source>
</reference>
<dbReference type="CDD" id="cd14066">
    <property type="entry name" value="STKc_IRAK"/>
    <property type="match status" value="1"/>
</dbReference>
<keyword evidence="7" id="KW-1015">Disulfide bond</keyword>